<dbReference type="Gene3D" id="4.10.240.10">
    <property type="entry name" value="Zn(2)-C6 fungal-type DNA-binding domain"/>
    <property type="match status" value="1"/>
</dbReference>
<dbReference type="GO" id="GO:0008270">
    <property type="term" value="F:zinc ion binding"/>
    <property type="evidence" value="ECO:0007669"/>
    <property type="project" value="InterPro"/>
</dbReference>
<dbReference type="GO" id="GO:0003677">
    <property type="term" value="F:DNA binding"/>
    <property type="evidence" value="ECO:0007669"/>
    <property type="project" value="InterPro"/>
</dbReference>
<protein>
    <recommendedName>
        <fullName evidence="7">Zn(2)-C6 fungal-type domain-containing protein</fullName>
    </recommendedName>
</protein>
<gene>
    <name evidence="8" type="ORF">BCR33DRAFT_719107</name>
</gene>
<keyword evidence="6" id="KW-1133">Transmembrane helix</keyword>
<feature type="transmembrane region" description="Helical" evidence="6">
    <location>
        <begin position="452"/>
        <end position="473"/>
    </location>
</feature>
<dbReference type="Pfam" id="PF04082">
    <property type="entry name" value="Fungal_trans"/>
    <property type="match status" value="1"/>
</dbReference>
<dbReference type="CDD" id="cd12148">
    <property type="entry name" value="fungal_TF_MHR"/>
    <property type="match status" value="1"/>
</dbReference>
<dbReference type="GO" id="GO:0006351">
    <property type="term" value="P:DNA-templated transcription"/>
    <property type="evidence" value="ECO:0007669"/>
    <property type="project" value="InterPro"/>
</dbReference>
<keyword evidence="5" id="KW-0539">Nucleus</keyword>
<evidence type="ECO:0000256" key="5">
    <source>
        <dbReference type="ARBA" id="ARBA00023242"/>
    </source>
</evidence>
<dbReference type="AlphaFoldDB" id="A0A1Y2C3X5"/>
<dbReference type="Proteomes" id="UP000193642">
    <property type="component" value="Unassembled WGS sequence"/>
</dbReference>
<sequence>MVKPSYACKPCRTAKRKCFPGEVACERCVHQGIEADCVFESAAKPQTAAPDSISAPLVPPSVIPMETMHADWNHQIQQPWQRNYLASEILDHIINEMDTPLVDKEEPQGTIEDIDLIPTYNDWLICYENYLLDRTGFVVDFERVVREFTSLSPALRLVMCLVGTGMCRNPYPEQIQYSYYKRAIKALNRYGTGASLELILAYYYLHIFSISKGQPAVGRRFLAAALCMIRELKLDIDPDDSPWLSHLTSRQKEERRRAFWGCFKYYATEKAIAPNSVDMKLNSDRIKGPGQDPASIIYFKKSDYTKWISKICYFIGVVKQAYSVPPTNVQDLIASEASLALNSKGIDLYTTFSTDVVLLSEHAETLTCEDIARFHVQLAWEHPGDCYDCTGYYLASISILYRPQLFVTMLKGYSPTLICGQTLSIILNAIHRCLESAHRITKISEYMKETKVYPIGYFSFAVFEAAIVFWFVACRMRDEWRGLIPAVLLVDKQRALYIIERFVEIVAAELNRAGEADTVYLPQVQCMRVMVKELKDDMDDEEVEELELGMTVMSLGGSWEKRESVVEDPYGFLGLLGLSVGRGVRWRGRTEESWRLFWKLHS</sequence>
<evidence type="ECO:0000313" key="9">
    <source>
        <dbReference type="Proteomes" id="UP000193642"/>
    </source>
</evidence>
<reference evidence="8 9" key="1">
    <citation type="submission" date="2016-07" db="EMBL/GenBank/DDBJ databases">
        <title>Pervasive Adenine N6-methylation of Active Genes in Fungi.</title>
        <authorList>
            <consortium name="DOE Joint Genome Institute"/>
            <person name="Mondo S.J."/>
            <person name="Dannebaum R.O."/>
            <person name="Kuo R.C."/>
            <person name="Labutti K."/>
            <person name="Haridas S."/>
            <person name="Kuo A."/>
            <person name="Salamov A."/>
            <person name="Ahrendt S.R."/>
            <person name="Lipzen A."/>
            <person name="Sullivan W."/>
            <person name="Andreopoulos W.B."/>
            <person name="Clum A."/>
            <person name="Lindquist E."/>
            <person name="Daum C."/>
            <person name="Ramamoorthy G.K."/>
            <person name="Gryganskyi A."/>
            <person name="Culley D."/>
            <person name="Magnuson J.K."/>
            <person name="James T.Y."/>
            <person name="O'Malley M.A."/>
            <person name="Stajich J.E."/>
            <person name="Spatafora J.W."/>
            <person name="Visel A."/>
            <person name="Grigoriev I.V."/>
        </authorList>
    </citation>
    <scope>NUCLEOTIDE SEQUENCE [LARGE SCALE GENOMIC DNA]</scope>
    <source>
        <strain evidence="8 9">JEL800</strain>
    </source>
</reference>
<dbReference type="PANTHER" id="PTHR47338">
    <property type="entry name" value="ZN(II)2CYS6 TRANSCRIPTION FACTOR (EUROFUNG)-RELATED"/>
    <property type="match status" value="1"/>
</dbReference>
<dbReference type="PROSITE" id="PS00463">
    <property type="entry name" value="ZN2_CY6_FUNGAL_1"/>
    <property type="match status" value="1"/>
</dbReference>
<keyword evidence="4" id="KW-0804">Transcription</keyword>
<organism evidence="8 9">
    <name type="scientific">Rhizoclosmatium globosum</name>
    <dbReference type="NCBI Taxonomy" id="329046"/>
    <lineage>
        <taxon>Eukaryota</taxon>
        <taxon>Fungi</taxon>
        <taxon>Fungi incertae sedis</taxon>
        <taxon>Chytridiomycota</taxon>
        <taxon>Chytridiomycota incertae sedis</taxon>
        <taxon>Chytridiomycetes</taxon>
        <taxon>Chytridiales</taxon>
        <taxon>Chytriomycetaceae</taxon>
        <taxon>Rhizoclosmatium</taxon>
    </lineage>
</organism>
<accession>A0A1Y2C3X5</accession>
<evidence type="ECO:0000256" key="3">
    <source>
        <dbReference type="ARBA" id="ARBA00023015"/>
    </source>
</evidence>
<dbReference type="CDD" id="cd00067">
    <property type="entry name" value="GAL4"/>
    <property type="match status" value="1"/>
</dbReference>
<keyword evidence="6" id="KW-0812">Transmembrane</keyword>
<comment type="subcellular location">
    <subcellularLocation>
        <location evidence="1">Nucleus</location>
    </subcellularLocation>
</comment>
<keyword evidence="9" id="KW-1185">Reference proteome</keyword>
<evidence type="ECO:0000259" key="7">
    <source>
        <dbReference type="PROSITE" id="PS00463"/>
    </source>
</evidence>
<dbReference type="GO" id="GO:0005634">
    <property type="term" value="C:nucleus"/>
    <property type="evidence" value="ECO:0007669"/>
    <property type="project" value="UniProtKB-SubCell"/>
</dbReference>
<dbReference type="InterPro" id="IPR001138">
    <property type="entry name" value="Zn2Cys6_DnaBD"/>
</dbReference>
<dbReference type="InterPro" id="IPR036864">
    <property type="entry name" value="Zn2-C6_fun-type_DNA-bd_sf"/>
</dbReference>
<evidence type="ECO:0000256" key="2">
    <source>
        <dbReference type="ARBA" id="ARBA00022723"/>
    </source>
</evidence>
<dbReference type="InterPro" id="IPR007219">
    <property type="entry name" value="XnlR_reg_dom"/>
</dbReference>
<evidence type="ECO:0000256" key="1">
    <source>
        <dbReference type="ARBA" id="ARBA00004123"/>
    </source>
</evidence>
<dbReference type="InterPro" id="IPR050815">
    <property type="entry name" value="TF_fung"/>
</dbReference>
<feature type="domain" description="Zn(2)-C6 fungal-type" evidence="7">
    <location>
        <begin position="7"/>
        <end position="37"/>
    </location>
</feature>
<dbReference type="GO" id="GO:0000981">
    <property type="term" value="F:DNA-binding transcription factor activity, RNA polymerase II-specific"/>
    <property type="evidence" value="ECO:0007669"/>
    <property type="project" value="InterPro"/>
</dbReference>
<evidence type="ECO:0000313" key="8">
    <source>
        <dbReference type="EMBL" id="ORY41005.1"/>
    </source>
</evidence>
<dbReference type="EMBL" id="MCGO01000033">
    <property type="protein sequence ID" value="ORY41005.1"/>
    <property type="molecule type" value="Genomic_DNA"/>
</dbReference>
<evidence type="ECO:0000256" key="4">
    <source>
        <dbReference type="ARBA" id="ARBA00023163"/>
    </source>
</evidence>
<evidence type="ECO:0000256" key="6">
    <source>
        <dbReference type="SAM" id="Phobius"/>
    </source>
</evidence>
<keyword evidence="2" id="KW-0479">Metal-binding</keyword>
<dbReference type="PANTHER" id="PTHR47338:SF5">
    <property type="entry name" value="ZN(II)2CYS6 TRANSCRIPTION FACTOR (EUROFUNG)"/>
    <property type="match status" value="1"/>
</dbReference>
<name>A0A1Y2C3X5_9FUNG</name>
<keyword evidence="6" id="KW-0472">Membrane</keyword>
<proteinExistence type="predicted"/>
<keyword evidence="3" id="KW-0805">Transcription regulation</keyword>
<dbReference type="SUPFAM" id="SSF57701">
    <property type="entry name" value="Zn2/Cys6 DNA-binding domain"/>
    <property type="match status" value="1"/>
</dbReference>
<comment type="caution">
    <text evidence="8">The sequence shown here is derived from an EMBL/GenBank/DDBJ whole genome shotgun (WGS) entry which is preliminary data.</text>
</comment>
<dbReference type="SMART" id="SM00066">
    <property type="entry name" value="GAL4"/>
    <property type="match status" value="1"/>
</dbReference>